<dbReference type="InterPro" id="IPR011629">
    <property type="entry name" value="CobW-like_C"/>
</dbReference>
<keyword evidence="3" id="KW-0143">Chaperone</keyword>
<dbReference type="InterPro" id="IPR003495">
    <property type="entry name" value="CobW/HypB/UreG_nucleotide-bd"/>
</dbReference>
<evidence type="ECO:0000256" key="6">
    <source>
        <dbReference type="ARBA" id="ARBA00049117"/>
    </source>
</evidence>
<protein>
    <submittedName>
        <fullName evidence="8">G3E family GTPase</fullName>
    </submittedName>
</protein>
<comment type="caution">
    <text evidence="8">The sequence shown here is derived from an EMBL/GenBank/DDBJ whole genome shotgun (WGS) entry which is preliminary data.</text>
</comment>
<dbReference type="Gene3D" id="3.30.1220.10">
    <property type="entry name" value="CobW-like, C-terminal domain"/>
    <property type="match status" value="1"/>
</dbReference>
<dbReference type="InterPro" id="IPR051316">
    <property type="entry name" value="Zinc-reg_GTPase_activator"/>
</dbReference>
<feature type="domain" description="CobW C-terminal" evidence="7">
    <location>
        <begin position="262"/>
        <end position="361"/>
    </location>
</feature>
<comment type="catalytic activity">
    <reaction evidence="6">
        <text>GTP + H2O = GDP + phosphate + H(+)</text>
        <dbReference type="Rhea" id="RHEA:19669"/>
        <dbReference type="ChEBI" id="CHEBI:15377"/>
        <dbReference type="ChEBI" id="CHEBI:15378"/>
        <dbReference type="ChEBI" id="CHEBI:37565"/>
        <dbReference type="ChEBI" id="CHEBI:43474"/>
        <dbReference type="ChEBI" id="CHEBI:58189"/>
    </reaction>
    <physiologicalReaction direction="left-to-right" evidence="6">
        <dbReference type="Rhea" id="RHEA:19670"/>
    </physiologicalReaction>
</comment>
<keyword evidence="9" id="KW-1185">Reference proteome</keyword>
<dbReference type="Proteomes" id="UP000531231">
    <property type="component" value="Unassembled WGS sequence"/>
</dbReference>
<evidence type="ECO:0000256" key="1">
    <source>
        <dbReference type="ARBA" id="ARBA00022741"/>
    </source>
</evidence>
<dbReference type="PANTHER" id="PTHR13748:SF62">
    <property type="entry name" value="COBW DOMAIN-CONTAINING PROTEIN"/>
    <property type="match status" value="1"/>
</dbReference>
<dbReference type="SUPFAM" id="SSF52540">
    <property type="entry name" value="P-loop containing nucleoside triphosphate hydrolases"/>
    <property type="match status" value="1"/>
</dbReference>
<dbReference type="InterPro" id="IPR027417">
    <property type="entry name" value="P-loop_NTPase"/>
</dbReference>
<dbReference type="InterPro" id="IPR036627">
    <property type="entry name" value="CobW-likC_sf"/>
</dbReference>
<name>A0A7W8AJK4_9HYPH</name>
<keyword evidence="1" id="KW-0547">Nucleotide-binding</keyword>
<evidence type="ECO:0000259" key="7">
    <source>
        <dbReference type="SMART" id="SM00833"/>
    </source>
</evidence>
<evidence type="ECO:0000256" key="2">
    <source>
        <dbReference type="ARBA" id="ARBA00022801"/>
    </source>
</evidence>
<dbReference type="PANTHER" id="PTHR13748">
    <property type="entry name" value="COBW-RELATED"/>
    <property type="match status" value="1"/>
</dbReference>
<accession>A0A7W8AJK4</accession>
<dbReference type="Gene3D" id="3.40.50.300">
    <property type="entry name" value="P-loop containing nucleotide triphosphate hydrolases"/>
    <property type="match status" value="1"/>
</dbReference>
<evidence type="ECO:0000256" key="4">
    <source>
        <dbReference type="ARBA" id="ARBA00034320"/>
    </source>
</evidence>
<reference evidence="8 9" key="1">
    <citation type="submission" date="2020-08" db="EMBL/GenBank/DDBJ databases">
        <title>Genomic Encyclopedia of Type Strains, Phase IV (KMG-IV): sequencing the most valuable type-strain genomes for metagenomic binning, comparative biology and taxonomic classification.</title>
        <authorList>
            <person name="Goeker M."/>
        </authorList>
    </citation>
    <scope>NUCLEOTIDE SEQUENCE [LARGE SCALE GENOMIC DNA]</scope>
    <source>
        <strain evidence="8 9">DSM 25620</strain>
    </source>
</reference>
<evidence type="ECO:0000256" key="5">
    <source>
        <dbReference type="ARBA" id="ARBA00045658"/>
    </source>
</evidence>
<evidence type="ECO:0000256" key="3">
    <source>
        <dbReference type="ARBA" id="ARBA00023186"/>
    </source>
</evidence>
<dbReference type="Pfam" id="PF02492">
    <property type="entry name" value="cobW"/>
    <property type="match status" value="1"/>
</dbReference>
<comment type="similarity">
    <text evidence="4">Belongs to the SIMIBI class G3E GTPase family. ZNG1 subfamily.</text>
</comment>
<dbReference type="AlphaFoldDB" id="A0A7W8AJK4"/>
<dbReference type="SMART" id="SM00833">
    <property type="entry name" value="CobW_C"/>
    <property type="match status" value="1"/>
</dbReference>
<organism evidence="8 9">
    <name type="scientific">Pseudochrobactrum saccharolyticum</name>
    <dbReference type="NCBI Taxonomy" id="354352"/>
    <lineage>
        <taxon>Bacteria</taxon>
        <taxon>Pseudomonadati</taxon>
        <taxon>Pseudomonadota</taxon>
        <taxon>Alphaproteobacteria</taxon>
        <taxon>Hyphomicrobiales</taxon>
        <taxon>Brucellaceae</taxon>
        <taxon>Pseudochrobactrum</taxon>
    </lineage>
</organism>
<proteinExistence type="inferred from homology"/>
<gene>
    <name evidence="8" type="ORF">HNQ68_000987</name>
</gene>
<keyword evidence="2" id="KW-0378">Hydrolase</keyword>
<dbReference type="GO" id="GO:0016787">
    <property type="term" value="F:hydrolase activity"/>
    <property type="evidence" value="ECO:0007669"/>
    <property type="project" value="UniProtKB-KW"/>
</dbReference>
<comment type="function">
    <text evidence="5">Zinc chaperone that directly transfers zinc cofactor to target proteins, thereby activating them. Zinc is transferred from the CXCC motif in the GTPase domain to the zinc binding site in target proteins in a process requiring GTP hydrolysis.</text>
</comment>
<dbReference type="GO" id="GO:0005737">
    <property type="term" value="C:cytoplasm"/>
    <property type="evidence" value="ECO:0007669"/>
    <property type="project" value="TreeGrafter"/>
</dbReference>
<sequence>MSFKPISVSVLTGFLGAGKTTLLNRLLKDPALQDTAVIINEFGDVSIDHLLVEQTADGVIQLADGCLCCTVRGELVDTLADLIERVQMGKINALQRIVIETTGLADPVPVLQALMGHPVLMQVLKLDGVITAVDAVNGMATLDAHIEAVKQVAVADRIVLTKSDLADTAQLAALKTRIRNLNPAAEIYDNVADDIGYAALFDCGLYNPAGKTPDVQNWLKANSYDDHHDHHDHVCEIHGTGCSGHHHGEHGHHHHHHHDETIRSFSLKHDAPVPFAAIEMFLDLLRSTHGDKLLRMKGIIAVAEDAERPLVIHGVQQILHPPVRLKSWPQELQDSKYQTRLVLITKDLDETYIRDLFDAFLGKPRIDQADAQALTDNPLAIPGFSMKG</sequence>
<dbReference type="Pfam" id="PF07683">
    <property type="entry name" value="CobW_C"/>
    <property type="match status" value="1"/>
</dbReference>
<dbReference type="GO" id="GO:0000166">
    <property type="term" value="F:nucleotide binding"/>
    <property type="evidence" value="ECO:0007669"/>
    <property type="project" value="UniProtKB-KW"/>
</dbReference>
<dbReference type="SUPFAM" id="SSF90002">
    <property type="entry name" value="Hypothetical protein YjiA, C-terminal domain"/>
    <property type="match status" value="1"/>
</dbReference>
<dbReference type="RefSeq" id="WP_151158853.1">
    <property type="nucleotide sequence ID" value="NZ_JACHIL010000001.1"/>
</dbReference>
<evidence type="ECO:0000313" key="8">
    <source>
        <dbReference type="EMBL" id="MBB5090475.1"/>
    </source>
</evidence>
<evidence type="ECO:0000313" key="9">
    <source>
        <dbReference type="Proteomes" id="UP000531231"/>
    </source>
</evidence>
<dbReference type="EMBL" id="JACHIL010000001">
    <property type="protein sequence ID" value="MBB5090475.1"/>
    <property type="molecule type" value="Genomic_DNA"/>
</dbReference>
<dbReference type="CDD" id="cd03112">
    <property type="entry name" value="CobW-like"/>
    <property type="match status" value="1"/>
</dbReference>